<dbReference type="EMBL" id="CAESGF010000013">
    <property type="protein sequence ID" value="CAB4364396.1"/>
    <property type="molecule type" value="Genomic_DNA"/>
</dbReference>
<dbReference type="EMBL" id="CAFAAV010000006">
    <property type="protein sequence ID" value="CAB4801630.1"/>
    <property type="molecule type" value="Genomic_DNA"/>
</dbReference>
<dbReference type="SMART" id="SM00226">
    <property type="entry name" value="LMWPc"/>
    <property type="match status" value="1"/>
</dbReference>
<accession>A0A6J7JJU4</accession>
<evidence type="ECO:0000313" key="7">
    <source>
        <dbReference type="EMBL" id="CAB4943137.1"/>
    </source>
</evidence>
<dbReference type="SUPFAM" id="SSF46785">
    <property type="entry name" value="Winged helix' DNA-binding domain"/>
    <property type="match status" value="1"/>
</dbReference>
<dbReference type="Gene3D" id="3.40.50.2300">
    <property type="match status" value="1"/>
</dbReference>
<dbReference type="Pfam" id="PF01451">
    <property type="entry name" value="LMWPc"/>
    <property type="match status" value="1"/>
</dbReference>
<reference evidence="7" key="1">
    <citation type="submission" date="2020-05" db="EMBL/GenBank/DDBJ databases">
        <authorList>
            <person name="Chiriac C."/>
            <person name="Salcher M."/>
            <person name="Ghai R."/>
            <person name="Kavagutti S V."/>
        </authorList>
    </citation>
    <scope>NUCLEOTIDE SEQUENCE</scope>
</reference>
<dbReference type="Pfam" id="PF12840">
    <property type="entry name" value="HTH_20"/>
    <property type="match status" value="1"/>
</dbReference>
<keyword evidence="1" id="KW-0059">Arsenical resistance</keyword>
<organism evidence="7">
    <name type="scientific">freshwater metagenome</name>
    <dbReference type="NCBI Taxonomy" id="449393"/>
    <lineage>
        <taxon>unclassified sequences</taxon>
        <taxon>metagenomes</taxon>
        <taxon>ecological metagenomes</taxon>
    </lineage>
</organism>
<evidence type="ECO:0000256" key="1">
    <source>
        <dbReference type="ARBA" id="ARBA00022849"/>
    </source>
</evidence>
<dbReference type="GO" id="GO:0003700">
    <property type="term" value="F:DNA-binding transcription factor activity"/>
    <property type="evidence" value="ECO:0007669"/>
    <property type="project" value="InterPro"/>
</dbReference>
<dbReference type="AlphaFoldDB" id="A0A6J7JJU4"/>
<dbReference type="InterPro" id="IPR036390">
    <property type="entry name" value="WH_DNA-bd_sf"/>
</dbReference>
<dbReference type="InterPro" id="IPR036388">
    <property type="entry name" value="WH-like_DNA-bd_sf"/>
</dbReference>
<evidence type="ECO:0000313" key="5">
    <source>
        <dbReference type="EMBL" id="CAB4730713.1"/>
    </source>
</evidence>
<dbReference type="InterPro" id="IPR023485">
    <property type="entry name" value="Ptyr_pPase"/>
</dbReference>
<dbReference type="EMBL" id="CAFBOL010000031">
    <property type="protein sequence ID" value="CAB4989445.1"/>
    <property type="molecule type" value="Genomic_DNA"/>
</dbReference>
<dbReference type="GO" id="GO:0046685">
    <property type="term" value="P:response to arsenic-containing substance"/>
    <property type="evidence" value="ECO:0007669"/>
    <property type="project" value="UniProtKB-KW"/>
</dbReference>
<dbReference type="PANTHER" id="PTHR43428">
    <property type="entry name" value="ARSENATE REDUCTASE"/>
    <property type="match status" value="1"/>
</dbReference>
<proteinExistence type="predicted"/>
<name>A0A6J7JJU4_9ZZZZ</name>
<dbReference type="InterPro" id="IPR036196">
    <property type="entry name" value="Ptyr_pPase_sf"/>
</dbReference>
<feature type="domain" description="Phosphotyrosine protein phosphatase I" evidence="2">
    <location>
        <begin position="100"/>
        <end position="222"/>
    </location>
</feature>
<dbReference type="InterPro" id="IPR001845">
    <property type="entry name" value="HTH_ArsR_DNA-bd_dom"/>
</dbReference>
<gene>
    <name evidence="5" type="ORF">UFOPK2656_02091</name>
    <name evidence="6" type="ORF">UFOPK3099_00155</name>
    <name evidence="7" type="ORF">UFOPK3651_02334</name>
    <name evidence="8" type="ORF">UFOPK3931_01381</name>
    <name evidence="4" type="ORF">UFOPK4189_02157</name>
</gene>
<evidence type="ECO:0000313" key="4">
    <source>
        <dbReference type="EMBL" id="CAB4364396.1"/>
    </source>
</evidence>
<feature type="domain" description="HTH arsR-type" evidence="3">
    <location>
        <begin position="14"/>
        <end position="95"/>
    </location>
</feature>
<dbReference type="InterPro" id="IPR011991">
    <property type="entry name" value="ArsR-like_HTH"/>
</dbReference>
<dbReference type="SMART" id="SM00418">
    <property type="entry name" value="HTH_ARSR"/>
    <property type="match status" value="1"/>
</dbReference>
<dbReference type="SUPFAM" id="SSF52788">
    <property type="entry name" value="Phosphotyrosine protein phosphatases I"/>
    <property type="match status" value="1"/>
</dbReference>
<dbReference type="EMBL" id="CAEZYF010000013">
    <property type="protein sequence ID" value="CAB4730713.1"/>
    <property type="molecule type" value="Genomic_DNA"/>
</dbReference>
<dbReference type="Gene3D" id="1.10.10.10">
    <property type="entry name" value="Winged helix-like DNA-binding domain superfamily/Winged helix DNA-binding domain"/>
    <property type="match status" value="1"/>
</dbReference>
<evidence type="ECO:0000259" key="2">
    <source>
        <dbReference type="SMART" id="SM00226"/>
    </source>
</evidence>
<sequence>MSDQRIDELHRRAALHAALGEPGRLAIVDELAVSDRSPKELAERLGIASNLLAHHLDVLEHAGLIARFASAGDGRRKYVRLVHDPLSRLAIGTIGAPPPSDMLFLCSHNSARSQLAAAMWTARTGAHASSAGTHPAPRVHRGAVAAARRAGLRLDDAAPQPIGTIRPTTQVVTVCDHAHEALAPAADWWHWSIPDPVEIGTALAFDAAVAELDARISTLLANERTTR</sequence>
<dbReference type="EMBL" id="CAFBMT010000014">
    <property type="protein sequence ID" value="CAB4943137.1"/>
    <property type="molecule type" value="Genomic_DNA"/>
</dbReference>
<protein>
    <submittedName>
        <fullName evidence="7">Unannotated protein</fullName>
    </submittedName>
</protein>
<dbReference type="CDD" id="cd00090">
    <property type="entry name" value="HTH_ARSR"/>
    <property type="match status" value="1"/>
</dbReference>
<evidence type="ECO:0000259" key="3">
    <source>
        <dbReference type="SMART" id="SM00418"/>
    </source>
</evidence>
<dbReference type="PANTHER" id="PTHR43428:SF1">
    <property type="entry name" value="ARSENATE REDUCTASE"/>
    <property type="match status" value="1"/>
</dbReference>
<evidence type="ECO:0000313" key="6">
    <source>
        <dbReference type="EMBL" id="CAB4801630.1"/>
    </source>
</evidence>
<evidence type="ECO:0000313" key="8">
    <source>
        <dbReference type="EMBL" id="CAB4989445.1"/>
    </source>
</evidence>